<evidence type="ECO:0000313" key="9">
    <source>
        <dbReference type="EMBL" id="KAF2684689.1"/>
    </source>
</evidence>
<evidence type="ECO:0000256" key="7">
    <source>
        <dbReference type="ARBA" id="ARBA00029833"/>
    </source>
</evidence>
<keyword evidence="6" id="KW-0072">Autophagy</keyword>
<evidence type="ECO:0000256" key="6">
    <source>
        <dbReference type="ARBA" id="ARBA00023006"/>
    </source>
</evidence>
<evidence type="ECO:0000256" key="1">
    <source>
        <dbReference type="ARBA" id="ARBA00005696"/>
    </source>
</evidence>
<feature type="compositionally biased region" description="Acidic residues" evidence="8">
    <location>
        <begin position="69"/>
        <end position="83"/>
    </location>
</feature>
<gene>
    <name evidence="9" type="ORF">K458DRAFT_301858</name>
</gene>
<feature type="region of interest" description="Disordered" evidence="8">
    <location>
        <begin position="53"/>
        <end position="87"/>
    </location>
</feature>
<keyword evidence="3" id="KW-0808">Transferase</keyword>
<dbReference type="GO" id="GO:0005829">
    <property type="term" value="C:cytosol"/>
    <property type="evidence" value="ECO:0007669"/>
    <property type="project" value="TreeGrafter"/>
</dbReference>
<evidence type="ECO:0000256" key="3">
    <source>
        <dbReference type="ARBA" id="ARBA00022679"/>
    </source>
</evidence>
<dbReference type="Gene3D" id="3.30.1460.50">
    <property type="match status" value="1"/>
</dbReference>
<dbReference type="GO" id="GO:0000045">
    <property type="term" value="P:autophagosome assembly"/>
    <property type="evidence" value="ECO:0007669"/>
    <property type="project" value="TreeGrafter"/>
</dbReference>
<keyword evidence="10" id="KW-1185">Reference proteome</keyword>
<reference evidence="9" key="1">
    <citation type="journal article" date="2020" name="Stud. Mycol.">
        <title>101 Dothideomycetes genomes: a test case for predicting lifestyles and emergence of pathogens.</title>
        <authorList>
            <person name="Haridas S."/>
            <person name="Albert R."/>
            <person name="Binder M."/>
            <person name="Bloem J."/>
            <person name="Labutti K."/>
            <person name="Salamov A."/>
            <person name="Andreopoulos B."/>
            <person name="Baker S."/>
            <person name="Barry K."/>
            <person name="Bills G."/>
            <person name="Bluhm B."/>
            <person name="Cannon C."/>
            <person name="Castanera R."/>
            <person name="Culley D."/>
            <person name="Daum C."/>
            <person name="Ezra D."/>
            <person name="Gonzalez J."/>
            <person name="Henrissat B."/>
            <person name="Kuo A."/>
            <person name="Liang C."/>
            <person name="Lipzen A."/>
            <person name="Lutzoni F."/>
            <person name="Magnuson J."/>
            <person name="Mondo S."/>
            <person name="Nolan M."/>
            <person name="Ohm R."/>
            <person name="Pangilinan J."/>
            <person name="Park H.-J."/>
            <person name="Ramirez L."/>
            <person name="Alfaro M."/>
            <person name="Sun H."/>
            <person name="Tritt A."/>
            <person name="Yoshinaga Y."/>
            <person name="Zwiers L.-H."/>
            <person name="Turgeon B."/>
            <person name="Goodwin S."/>
            <person name="Spatafora J."/>
            <person name="Crous P."/>
            <person name="Grigoriev I."/>
        </authorList>
    </citation>
    <scope>NUCLEOTIDE SEQUENCE</scope>
    <source>
        <strain evidence="9">CBS 122367</strain>
    </source>
</reference>
<dbReference type="OrthoDB" id="4089664at2759"/>
<dbReference type="PANTHER" id="PTHR14957">
    <property type="entry name" value="UBIQUITIN-LIKE-CONJUGATING ENZYME ATG10"/>
    <property type="match status" value="1"/>
</dbReference>
<organism evidence="9 10">
    <name type="scientific">Lentithecium fluviatile CBS 122367</name>
    <dbReference type="NCBI Taxonomy" id="1168545"/>
    <lineage>
        <taxon>Eukaryota</taxon>
        <taxon>Fungi</taxon>
        <taxon>Dikarya</taxon>
        <taxon>Ascomycota</taxon>
        <taxon>Pezizomycotina</taxon>
        <taxon>Dothideomycetes</taxon>
        <taxon>Pleosporomycetidae</taxon>
        <taxon>Pleosporales</taxon>
        <taxon>Massarineae</taxon>
        <taxon>Lentitheciaceae</taxon>
        <taxon>Lentithecium</taxon>
    </lineage>
</organism>
<comment type="similarity">
    <text evidence="1">Belongs to the ATG10 family.</text>
</comment>
<dbReference type="GO" id="GO:0032446">
    <property type="term" value="P:protein modification by small protein conjugation"/>
    <property type="evidence" value="ECO:0007669"/>
    <property type="project" value="TreeGrafter"/>
</dbReference>
<evidence type="ECO:0000256" key="8">
    <source>
        <dbReference type="SAM" id="MobiDB-lite"/>
    </source>
</evidence>
<name>A0A6G1J3H1_9PLEO</name>
<proteinExistence type="inferred from homology"/>
<evidence type="ECO:0000256" key="5">
    <source>
        <dbReference type="ARBA" id="ARBA00022927"/>
    </source>
</evidence>
<dbReference type="EMBL" id="MU005580">
    <property type="protein sequence ID" value="KAF2684689.1"/>
    <property type="molecule type" value="Genomic_DNA"/>
</dbReference>
<keyword evidence="5" id="KW-0813">Transport</keyword>
<dbReference type="InterPro" id="IPR007135">
    <property type="entry name" value="Atg3/Atg10"/>
</dbReference>
<protein>
    <recommendedName>
        <fullName evidence="2">Ubiquitin-like-conjugating enzyme ATG10</fullName>
    </recommendedName>
    <alternativeName>
        <fullName evidence="7">Autophagy-related protein 10</fullName>
    </alternativeName>
</protein>
<accession>A0A6G1J3H1</accession>
<keyword evidence="4" id="KW-0833">Ubl conjugation pathway</keyword>
<evidence type="ECO:0000256" key="4">
    <source>
        <dbReference type="ARBA" id="ARBA00022786"/>
    </source>
</evidence>
<keyword evidence="5" id="KW-0653">Protein transport</keyword>
<dbReference type="Pfam" id="PF03987">
    <property type="entry name" value="Autophagy_act_C"/>
    <property type="match status" value="1"/>
</dbReference>
<dbReference type="Proteomes" id="UP000799291">
    <property type="component" value="Unassembled WGS sequence"/>
</dbReference>
<evidence type="ECO:0000313" key="10">
    <source>
        <dbReference type="Proteomes" id="UP000799291"/>
    </source>
</evidence>
<evidence type="ECO:0000256" key="2">
    <source>
        <dbReference type="ARBA" id="ARBA00021099"/>
    </source>
</evidence>
<dbReference type="AlphaFoldDB" id="A0A6G1J3H1"/>
<dbReference type="GO" id="GO:0061651">
    <property type="term" value="F:Atg12 conjugating enzyme activity"/>
    <property type="evidence" value="ECO:0007669"/>
    <property type="project" value="TreeGrafter"/>
</dbReference>
<dbReference type="GO" id="GO:0000422">
    <property type="term" value="P:autophagy of mitochondrion"/>
    <property type="evidence" value="ECO:0007669"/>
    <property type="project" value="TreeGrafter"/>
</dbReference>
<dbReference type="PANTHER" id="PTHR14957:SF1">
    <property type="entry name" value="UBIQUITIN-LIKE-CONJUGATING ENZYME ATG10"/>
    <property type="match status" value="1"/>
</dbReference>
<dbReference type="GO" id="GO:0015031">
    <property type="term" value="P:protein transport"/>
    <property type="evidence" value="ECO:0007669"/>
    <property type="project" value="UniProtKB-KW"/>
</dbReference>
<sequence>MRRLTTFPRLTEAEFKTACTAFHNRFLQHQDSQQEWTSVDPLQSFNTRYLRITRPLQPNARDTPKSDDAEQESEVEESEDEEALPYTPAPAPEALINYDIILSPTYCVPTLYIHILDPLHRFPPTLDTLYQHLVPSPYASQTRDVGVLGGITITDHPISNKPVFFIHPCRTAEVMEASASGRDLEPEAYLMLWIGAMGKCVGLDVPPALALASSKTENKRWGETRMILVVN</sequence>